<dbReference type="AlphaFoldDB" id="E2A089"/>
<gene>
    <name evidence="2" type="ORF">EAG_15247</name>
</gene>
<keyword evidence="3" id="KW-1185">Reference proteome</keyword>
<feature type="compositionally biased region" description="Basic residues" evidence="1">
    <location>
        <begin position="1"/>
        <end position="17"/>
    </location>
</feature>
<evidence type="ECO:0000313" key="3">
    <source>
        <dbReference type="Proteomes" id="UP000000311"/>
    </source>
</evidence>
<organism evidence="3">
    <name type="scientific">Camponotus floridanus</name>
    <name type="common">Florida carpenter ant</name>
    <dbReference type="NCBI Taxonomy" id="104421"/>
    <lineage>
        <taxon>Eukaryota</taxon>
        <taxon>Metazoa</taxon>
        <taxon>Ecdysozoa</taxon>
        <taxon>Arthropoda</taxon>
        <taxon>Hexapoda</taxon>
        <taxon>Insecta</taxon>
        <taxon>Pterygota</taxon>
        <taxon>Neoptera</taxon>
        <taxon>Endopterygota</taxon>
        <taxon>Hymenoptera</taxon>
        <taxon>Apocrita</taxon>
        <taxon>Aculeata</taxon>
        <taxon>Formicoidea</taxon>
        <taxon>Formicidae</taxon>
        <taxon>Formicinae</taxon>
        <taxon>Camponotus</taxon>
    </lineage>
</organism>
<accession>E2A089</accession>
<dbReference type="InParanoid" id="E2A089"/>
<protein>
    <submittedName>
        <fullName evidence="2">Uncharacterized protein</fullName>
    </submittedName>
</protein>
<proteinExistence type="predicted"/>
<dbReference type="EMBL" id="GL435556">
    <property type="protein sequence ID" value="EFN73149.1"/>
    <property type="molecule type" value="Genomic_DNA"/>
</dbReference>
<feature type="compositionally biased region" description="Basic and acidic residues" evidence="1">
    <location>
        <begin position="18"/>
        <end position="27"/>
    </location>
</feature>
<feature type="region of interest" description="Disordered" evidence="1">
    <location>
        <begin position="1"/>
        <end position="49"/>
    </location>
</feature>
<feature type="compositionally biased region" description="Basic and acidic residues" evidence="1">
    <location>
        <begin position="38"/>
        <end position="49"/>
    </location>
</feature>
<reference evidence="2 3" key="1">
    <citation type="journal article" date="2010" name="Science">
        <title>Genomic comparison of the ants Camponotus floridanus and Harpegnathos saltator.</title>
        <authorList>
            <person name="Bonasio R."/>
            <person name="Zhang G."/>
            <person name="Ye C."/>
            <person name="Mutti N.S."/>
            <person name="Fang X."/>
            <person name="Qin N."/>
            <person name="Donahue G."/>
            <person name="Yang P."/>
            <person name="Li Q."/>
            <person name="Li C."/>
            <person name="Zhang P."/>
            <person name="Huang Z."/>
            <person name="Berger S.L."/>
            <person name="Reinberg D."/>
            <person name="Wang J."/>
            <person name="Liebig J."/>
        </authorList>
    </citation>
    <scope>NUCLEOTIDE SEQUENCE [LARGE SCALE GENOMIC DNA]</scope>
    <source>
        <strain evidence="3">C129</strain>
    </source>
</reference>
<sequence length="263" mass="29793">MERSHRPRRGKTKKQREKKTDGEKEGGWKGGRWAWSGQDRRTNGGHRTEMASGSAFQYSQQVTLCKLRNAREFVLVGRRIPDKETLRDRCAVTERILARSEQIMHSAVRSDEIETIGSSDSLEIAIVAELIVGPVKLSGREETTSRSSDDERHYAKLADARPAREAIARNKAPRFVADAVANGYAVTGPHSTEPRMRDATHSIVFYILPGRFSSRSVFLARSQPPAAPYAETRENEIRQSRHHRIDRYPVSREFAIPRENAQS</sequence>
<evidence type="ECO:0000313" key="2">
    <source>
        <dbReference type="EMBL" id="EFN73149.1"/>
    </source>
</evidence>
<feature type="region of interest" description="Disordered" evidence="1">
    <location>
        <begin position="224"/>
        <end position="243"/>
    </location>
</feature>
<dbReference type="Proteomes" id="UP000000311">
    <property type="component" value="Unassembled WGS sequence"/>
</dbReference>
<name>E2A089_CAMFO</name>
<evidence type="ECO:0000256" key="1">
    <source>
        <dbReference type="SAM" id="MobiDB-lite"/>
    </source>
</evidence>